<proteinExistence type="predicted"/>
<keyword evidence="2" id="KW-1185">Reference proteome</keyword>
<protein>
    <recommendedName>
        <fullName evidence="3">HECT domain-containing protein</fullName>
    </recommendedName>
</protein>
<gene>
    <name evidence="1" type="ORF">M9Y10_003802</name>
</gene>
<evidence type="ECO:0000313" key="1">
    <source>
        <dbReference type="EMBL" id="KAK8881074.1"/>
    </source>
</evidence>
<reference evidence="1 2" key="1">
    <citation type="submission" date="2024-04" db="EMBL/GenBank/DDBJ databases">
        <title>Tritrichomonas musculus Genome.</title>
        <authorList>
            <person name="Alves-Ferreira E."/>
            <person name="Grigg M."/>
            <person name="Lorenzi H."/>
            <person name="Galac M."/>
        </authorList>
    </citation>
    <scope>NUCLEOTIDE SEQUENCE [LARGE SCALE GENOMIC DNA]</scope>
    <source>
        <strain evidence="1 2">EAF2021</strain>
    </source>
</reference>
<evidence type="ECO:0008006" key="3">
    <source>
        <dbReference type="Google" id="ProtNLM"/>
    </source>
</evidence>
<sequence length="680" mass="79408">MDIEHLIKAQYTVPLYYFVHYFNSGQYERAACEIKYSFETCLLLSTKEIIRFLIENDCDLIFCTIAYSLLKHGCSINQLTSVDDFFFACSHCSATVIRVLANHNEVKFIPISNNNENSPLKLILDRNDPQLLLKCLKLIPELVSIETQPTSPLYYVLEHKLDNLIDELWILINYFDIQEYDLLIVARNWECLCPKKPLIPILEELFSKHMLDYQIYIEEARAENDPALLLTEPTDITDLNCLDVKTNMQDADRFRQFLTDRNNETESMDPYDLHFTVDPRSKDILMQLPYELMKDPSFFLNSNLYLKKKLIGEDAVGEGPVQDMFNAYFKQISSLNDYFDSNDNSTSILPTNKSGNQRELQEKKCVFYGLGIVFLKILIDLRPIGNFHELIDTNNNIFYDSNDSRDTNTNNSKGSLNCSLHPWIFQALLKKMETDPKKIFYEALLFDNGFYNVMRNDTDLTDVNYLTSRIYQSEMYLNSRGIFYQALYDGFSLNYINGLTPSEFKENLVKIRNELSKFYEKIKPVSPRALQFLLVGPSIINAEFLLSRFDFEPYKYIDTSGQGNDLPIQFINEDWDKGATYTKSKEIFKQVMTEWCNEEYQQNIRDFLRYLSGVPTLSPLHQHKWKIAFDFSVEKNAILMVWACENIVRSPLFESVDQCKKIILETIKMHQSDPISRDII</sequence>
<accession>A0ABR2JQA1</accession>
<name>A0ABR2JQA1_9EUKA</name>
<comment type="caution">
    <text evidence="1">The sequence shown here is derived from an EMBL/GenBank/DDBJ whole genome shotgun (WGS) entry which is preliminary data.</text>
</comment>
<organism evidence="1 2">
    <name type="scientific">Tritrichomonas musculus</name>
    <dbReference type="NCBI Taxonomy" id="1915356"/>
    <lineage>
        <taxon>Eukaryota</taxon>
        <taxon>Metamonada</taxon>
        <taxon>Parabasalia</taxon>
        <taxon>Tritrichomonadida</taxon>
        <taxon>Tritrichomonadidae</taxon>
        <taxon>Tritrichomonas</taxon>
    </lineage>
</organism>
<dbReference type="EMBL" id="JAPFFF010000010">
    <property type="protein sequence ID" value="KAK8881074.1"/>
    <property type="molecule type" value="Genomic_DNA"/>
</dbReference>
<dbReference type="Proteomes" id="UP001470230">
    <property type="component" value="Unassembled WGS sequence"/>
</dbReference>
<evidence type="ECO:0000313" key="2">
    <source>
        <dbReference type="Proteomes" id="UP001470230"/>
    </source>
</evidence>